<comment type="caution">
    <text evidence="1">The sequence shown here is derived from an EMBL/GenBank/DDBJ whole genome shotgun (WGS) entry which is preliminary data.</text>
</comment>
<protein>
    <submittedName>
        <fullName evidence="1">Uncharacterized protein</fullName>
    </submittedName>
</protein>
<name>A0A6A0ALH5_HAELA</name>
<sequence>AGCQPVLVANQCWLPASAGCQPVLCWLPASAGCQPVPVANQCWLLTSAGCQPVLVANQCWLQTSADCQPVLIADQCWLQTSAGCQRVGWSMDDYLHYIKVAGPYLVEGIDIGQPAHEIVEGVG</sequence>
<dbReference type="EMBL" id="BLLF01009588">
    <property type="protein sequence ID" value="GFH33769.1"/>
    <property type="molecule type" value="Genomic_DNA"/>
</dbReference>
<feature type="non-terminal residue" evidence="1">
    <location>
        <position position="123"/>
    </location>
</feature>
<organism evidence="1 2">
    <name type="scientific">Haematococcus lacustris</name>
    <name type="common">Green alga</name>
    <name type="synonym">Haematococcus pluvialis</name>
    <dbReference type="NCBI Taxonomy" id="44745"/>
    <lineage>
        <taxon>Eukaryota</taxon>
        <taxon>Viridiplantae</taxon>
        <taxon>Chlorophyta</taxon>
        <taxon>core chlorophytes</taxon>
        <taxon>Chlorophyceae</taxon>
        <taxon>CS clade</taxon>
        <taxon>Chlamydomonadales</taxon>
        <taxon>Haematococcaceae</taxon>
        <taxon>Haematococcus</taxon>
    </lineage>
</organism>
<feature type="non-terminal residue" evidence="1">
    <location>
        <position position="1"/>
    </location>
</feature>
<reference evidence="1 2" key="1">
    <citation type="submission" date="2020-02" db="EMBL/GenBank/DDBJ databases">
        <title>Draft genome sequence of Haematococcus lacustris strain NIES-144.</title>
        <authorList>
            <person name="Morimoto D."/>
            <person name="Nakagawa S."/>
            <person name="Yoshida T."/>
            <person name="Sawayama S."/>
        </authorList>
    </citation>
    <scope>NUCLEOTIDE SEQUENCE [LARGE SCALE GENOMIC DNA]</scope>
    <source>
        <strain evidence="1 2">NIES-144</strain>
    </source>
</reference>
<evidence type="ECO:0000313" key="1">
    <source>
        <dbReference type="EMBL" id="GFH33769.1"/>
    </source>
</evidence>
<dbReference type="Proteomes" id="UP000485058">
    <property type="component" value="Unassembled WGS sequence"/>
</dbReference>
<keyword evidence="2" id="KW-1185">Reference proteome</keyword>
<evidence type="ECO:0000313" key="2">
    <source>
        <dbReference type="Proteomes" id="UP000485058"/>
    </source>
</evidence>
<accession>A0A6A0ALH5</accession>
<dbReference type="AlphaFoldDB" id="A0A6A0ALH5"/>
<proteinExistence type="predicted"/>
<gene>
    <name evidence="1" type="ORF">HaLaN_33188</name>
</gene>